<sequence>MEGFFKNSIEFKENGQYLKFKNHSIFYNKIGKGETLLLLHGYPFNSYDWNWLLKDLSKHYQVIYFDFLGMGFSDKPKEHRYSFEEYVDIVKEIVKVNQLQSVRILAHDLAVSVVQELIAVEKTLDFEIVSVAFMNGGLFTDVYKPRLIQRLLSQSPNWMGKWISNKMSRKAVESSLFRVFGPQTQPNLDLLENYWTILNYNDGKQITYLIGRMVFEKVKYQTRWIDALKTTKIPFCYICGPFDPNSGTHMAKRFQNEYPNRKVYFLSDQIGHWPQVESPSEVMLAYQLFLKDIDQKK</sequence>
<dbReference type="Proteomes" id="UP000297567">
    <property type="component" value="Unassembled WGS sequence"/>
</dbReference>
<keyword evidence="3" id="KW-1185">Reference proteome</keyword>
<evidence type="ECO:0000313" key="3">
    <source>
        <dbReference type="Proteomes" id="UP000297567"/>
    </source>
</evidence>
<dbReference type="InterPro" id="IPR050266">
    <property type="entry name" value="AB_hydrolase_sf"/>
</dbReference>
<dbReference type="GO" id="GO:0016020">
    <property type="term" value="C:membrane"/>
    <property type="evidence" value="ECO:0007669"/>
    <property type="project" value="TreeGrafter"/>
</dbReference>
<dbReference type="GO" id="GO:0047372">
    <property type="term" value="F:monoacylglycerol lipase activity"/>
    <property type="evidence" value="ECO:0007669"/>
    <property type="project" value="TreeGrafter"/>
</dbReference>
<dbReference type="Gene3D" id="3.40.50.1820">
    <property type="entry name" value="alpha/beta hydrolase"/>
    <property type="match status" value="1"/>
</dbReference>
<reference evidence="2" key="1">
    <citation type="journal article" date="2019" name="PLoS Negl. Trop. Dis.">
        <title>Revisiting the worldwide diversity of Leptospira species in the environment.</title>
        <authorList>
            <person name="Vincent A.T."/>
            <person name="Schiettekatte O."/>
            <person name="Bourhy P."/>
            <person name="Veyrier F.J."/>
            <person name="Picardeau M."/>
        </authorList>
    </citation>
    <scope>NUCLEOTIDE SEQUENCE [LARGE SCALE GENOMIC DNA]</scope>
    <source>
        <strain evidence="2">201702451</strain>
    </source>
</reference>
<dbReference type="PANTHER" id="PTHR43798">
    <property type="entry name" value="MONOACYLGLYCEROL LIPASE"/>
    <property type="match status" value="1"/>
</dbReference>
<accession>A0A4Z0ZY67</accession>
<evidence type="ECO:0000259" key="1">
    <source>
        <dbReference type="Pfam" id="PF00561"/>
    </source>
</evidence>
<dbReference type="AlphaFoldDB" id="A0A4Z0ZY67"/>
<dbReference type="InterPro" id="IPR029058">
    <property type="entry name" value="AB_hydrolase_fold"/>
</dbReference>
<dbReference type="InterPro" id="IPR000073">
    <property type="entry name" value="AB_hydrolase_1"/>
</dbReference>
<comment type="caution">
    <text evidence="2">The sequence shown here is derived from an EMBL/GenBank/DDBJ whole genome shotgun (WGS) entry which is preliminary data.</text>
</comment>
<dbReference type="PANTHER" id="PTHR43798:SF33">
    <property type="entry name" value="HYDROLASE, PUTATIVE (AFU_ORTHOLOGUE AFUA_2G14860)-RELATED"/>
    <property type="match status" value="1"/>
</dbReference>
<feature type="domain" description="AB hydrolase-1" evidence="1">
    <location>
        <begin position="35"/>
        <end position="278"/>
    </location>
</feature>
<gene>
    <name evidence="2" type="ORF">EHQ62_10070</name>
</gene>
<organism evidence="2 3">
    <name type="scientific">Leptospira jelokensis</name>
    <dbReference type="NCBI Taxonomy" id="2484931"/>
    <lineage>
        <taxon>Bacteria</taxon>
        <taxon>Pseudomonadati</taxon>
        <taxon>Spirochaetota</taxon>
        <taxon>Spirochaetia</taxon>
        <taxon>Leptospirales</taxon>
        <taxon>Leptospiraceae</taxon>
        <taxon>Leptospira</taxon>
    </lineage>
</organism>
<dbReference type="Pfam" id="PF00561">
    <property type="entry name" value="Abhydrolase_1"/>
    <property type="match status" value="1"/>
</dbReference>
<name>A0A4Z0ZY67_9LEPT</name>
<protein>
    <submittedName>
        <fullName evidence="2">Alpha/beta hydrolase</fullName>
    </submittedName>
</protein>
<dbReference type="GO" id="GO:0046464">
    <property type="term" value="P:acylglycerol catabolic process"/>
    <property type="evidence" value="ECO:0007669"/>
    <property type="project" value="TreeGrafter"/>
</dbReference>
<dbReference type="EMBL" id="RQGH01000026">
    <property type="protein sequence ID" value="TGL64940.1"/>
    <property type="molecule type" value="Genomic_DNA"/>
</dbReference>
<proteinExistence type="predicted"/>
<dbReference type="SUPFAM" id="SSF53474">
    <property type="entry name" value="alpha/beta-Hydrolases"/>
    <property type="match status" value="1"/>
</dbReference>
<evidence type="ECO:0000313" key="2">
    <source>
        <dbReference type="EMBL" id="TGL64940.1"/>
    </source>
</evidence>
<keyword evidence="2" id="KW-0378">Hydrolase</keyword>